<dbReference type="EMBL" id="JBBWWQ010000018">
    <property type="protein sequence ID" value="KAK8921396.1"/>
    <property type="molecule type" value="Genomic_DNA"/>
</dbReference>
<evidence type="ECO:0000313" key="2">
    <source>
        <dbReference type="Proteomes" id="UP001418222"/>
    </source>
</evidence>
<dbReference type="AlphaFoldDB" id="A0AAP0FWV8"/>
<proteinExistence type="predicted"/>
<protein>
    <submittedName>
        <fullName evidence="1">Uncharacterized protein</fullName>
    </submittedName>
</protein>
<name>A0AAP0FWV8_9ASPA</name>
<reference evidence="1 2" key="1">
    <citation type="journal article" date="2022" name="Nat. Plants">
        <title>Genomes of leafy and leafless Platanthera orchids illuminate the evolution of mycoheterotrophy.</title>
        <authorList>
            <person name="Li M.H."/>
            <person name="Liu K.W."/>
            <person name="Li Z."/>
            <person name="Lu H.C."/>
            <person name="Ye Q.L."/>
            <person name="Zhang D."/>
            <person name="Wang J.Y."/>
            <person name="Li Y.F."/>
            <person name="Zhong Z.M."/>
            <person name="Liu X."/>
            <person name="Yu X."/>
            <person name="Liu D.K."/>
            <person name="Tu X.D."/>
            <person name="Liu B."/>
            <person name="Hao Y."/>
            <person name="Liao X.Y."/>
            <person name="Jiang Y.T."/>
            <person name="Sun W.H."/>
            <person name="Chen J."/>
            <person name="Chen Y.Q."/>
            <person name="Ai Y."/>
            <person name="Zhai J.W."/>
            <person name="Wu S.S."/>
            <person name="Zhou Z."/>
            <person name="Hsiao Y.Y."/>
            <person name="Wu W.L."/>
            <person name="Chen Y.Y."/>
            <person name="Lin Y.F."/>
            <person name="Hsu J.L."/>
            <person name="Li C.Y."/>
            <person name="Wang Z.W."/>
            <person name="Zhao X."/>
            <person name="Zhong W.Y."/>
            <person name="Ma X.K."/>
            <person name="Ma L."/>
            <person name="Huang J."/>
            <person name="Chen G.Z."/>
            <person name="Huang M.Z."/>
            <person name="Huang L."/>
            <person name="Peng D.H."/>
            <person name="Luo Y.B."/>
            <person name="Zou S.Q."/>
            <person name="Chen S.P."/>
            <person name="Lan S."/>
            <person name="Tsai W.C."/>
            <person name="Van de Peer Y."/>
            <person name="Liu Z.J."/>
        </authorList>
    </citation>
    <scope>NUCLEOTIDE SEQUENCE [LARGE SCALE GENOMIC DNA]</scope>
    <source>
        <strain evidence="1">Lor287</strain>
    </source>
</reference>
<organism evidence="1 2">
    <name type="scientific">Platanthera zijinensis</name>
    <dbReference type="NCBI Taxonomy" id="2320716"/>
    <lineage>
        <taxon>Eukaryota</taxon>
        <taxon>Viridiplantae</taxon>
        <taxon>Streptophyta</taxon>
        <taxon>Embryophyta</taxon>
        <taxon>Tracheophyta</taxon>
        <taxon>Spermatophyta</taxon>
        <taxon>Magnoliopsida</taxon>
        <taxon>Liliopsida</taxon>
        <taxon>Asparagales</taxon>
        <taxon>Orchidaceae</taxon>
        <taxon>Orchidoideae</taxon>
        <taxon>Orchideae</taxon>
        <taxon>Orchidinae</taxon>
        <taxon>Platanthera</taxon>
    </lineage>
</organism>
<gene>
    <name evidence="1" type="ORF">KSP39_PZI020049</name>
</gene>
<accession>A0AAP0FWV8</accession>
<evidence type="ECO:0000313" key="1">
    <source>
        <dbReference type="EMBL" id="KAK8921396.1"/>
    </source>
</evidence>
<dbReference type="Proteomes" id="UP001418222">
    <property type="component" value="Unassembled WGS sequence"/>
</dbReference>
<sequence>MVEKYVVPSELHLKKELISLRKARMLRDPETCSSLRSPLSSKSFAAYNLYYEDEVPDAPTRENISGMLPEIPPRIEKSRKKVYLYNWKNHSSKSSESGIKLDEDGKQPSVESCLEVNLSNPQREETLGDRFLLSAPNIYNGRNEDLGTTIQRRSGIRLKKSAISSRRARKHASNLKQLDIPSKSTRILSSVEQSDDIGQCSSEDEHHLPFDLLYKDSHHSPAHHHCFLDLDAQIGPDLPQYLEILEAANHRIPVLLHQLVLITGASVRNPVQLGHGAVLLLLKGMNLIN</sequence>
<keyword evidence="2" id="KW-1185">Reference proteome</keyword>
<comment type="caution">
    <text evidence="1">The sequence shown here is derived from an EMBL/GenBank/DDBJ whole genome shotgun (WGS) entry which is preliminary data.</text>
</comment>